<accession>A0A6A5UD04</accession>
<proteinExistence type="predicted"/>
<name>A0A6A5UD04_9PLEO</name>
<protein>
    <submittedName>
        <fullName evidence="1">Uncharacterized protein</fullName>
    </submittedName>
</protein>
<keyword evidence="2" id="KW-1185">Reference proteome</keyword>
<evidence type="ECO:0000313" key="2">
    <source>
        <dbReference type="Proteomes" id="UP000800035"/>
    </source>
</evidence>
<dbReference type="AlphaFoldDB" id="A0A6A5UD04"/>
<sequence>MVRRDLSPAEYSLYFNVAISSRLSLSPRSRSTLSSNFSTLSPIPLQLLHHPRYPLPSSPLPHSPLSQYYPLHKFSPNCRHIPPLTRPHPHRPPPPSPEHILLTLVTRNHLNIAYFHTRLPLYTIYTLSNQAPHIAP</sequence>
<dbReference type="EMBL" id="ML976980">
    <property type="protein sequence ID" value="KAF1961829.1"/>
    <property type="molecule type" value="Genomic_DNA"/>
</dbReference>
<dbReference type="Proteomes" id="UP000800035">
    <property type="component" value="Unassembled WGS sequence"/>
</dbReference>
<gene>
    <name evidence="1" type="ORF">CC80DRAFT_198528</name>
</gene>
<evidence type="ECO:0000313" key="1">
    <source>
        <dbReference type="EMBL" id="KAF1961829.1"/>
    </source>
</evidence>
<reference evidence="1" key="1">
    <citation type="journal article" date="2020" name="Stud. Mycol.">
        <title>101 Dothideomycetes genomes: a test case for predicting lifestyles and emergence of pathogens.</title>
        <authorList>
            <person name="Haridas S."/>
            <person name="Albert R."/>
            <person name="Binder M."/>
            <person name="Bloem J."/>
            <person name="Labutti K."/>
            <person name="Salamov A."/>
            <person name="Andreopoulos B."/>
            <person name="Baker S."/>
            <person name="Barry K."/>
            <person name="Bills G."/>
            <person name="Bluhm B."/>
            <person name="Cannon C."/>
            <person name="Castanera R."/>
            <person name="Culley D."/>
            <person name="Daum C."/>
            <person name="Ezra D."/>
            <person name="Gonzalez J."/>
            <person name="Henrissat B."/>
            <person name="Kuo A."/>
            <person name="Liang C."/>
            <person name="Lipzen A."/>
            <person name="Lutzoni F."/>
            <person name="Magnuson J."/>
            <person name="Mondo S."/>
            <person name="Nolan M."/>
            <person name="Ohm R."/>
            <person name="Pangilinan J."/>
            <person name="Park H.-J."/>
            <person name="Ramirez L."/>
            <person name="Alfaro M."/>
            <person name="Sun H."/>
            <person name="Tritt A."/>
            <person name="Yoshinaga Y."/>
            <person name="Zwiers L.-H."/>
            <person name="Turgeon B."/>
            <person name="Goodwin S."/>
            <person name="Spatafora J."/>
            <person name="Crous P."/>
            <person name="Grigoriev I."/>
        </authorList>
    </citation>
    <scope>NUCLEOTIDE SEQUENCE</scope>
    <source>
        <strain evidence="1">CBS 675.92</strain>
    </source>
</reference>
<organism evidence="1 2">
    <name type="scientific">Byssothecium circinans</name>
    <dbReference type="NCBI Taxonomy" id="147558"/>
    <lineage>
        <taxon>Eukaryota</taxon>
        <taxon>Fungi</taxon>
        <taxon>Dikarya</taxon>
        <taxon>Ascomycota</taxon>
        <taxon>Pezizomycotina</taxon>
        <taxon>Dothideomycetes</taxon>
        <taxon>Pleosporomycetidae</taxon>
        <taxon>Pleosporales</taxon>
        <taxon>Massarineae</taxon>
        <taxon>Massarinaceae</taxon>
        <taxon>Byssothecium</taxon>
    </lineage>
</organism>